<dbReference type="InterPro" id="IPR045006">
    <property type="entry name" value="CHLI-like"/>
</dbReference>
<dbReference type="SUPFAM" id="SSF52540">
    <property type="entry name" value="P-loop containing nucleoside triphosphate hydrolases"/>
    <property type="match status" value="1"/>
</dbReference>
<accession>A0A1L6MV62</accession>
<evidence type="ECO:0000313" key="3">
    <source>
        <dbReference type="Proteomes" id="UP000185544"/>
    </source>
</evidence>
<dbReference type="AlphaFoldDB" id="A0A1L6MV62"/>
<dbReference type="Pfam" id="PF01078">
    <property type="entry name" value="Mg_chelatase"/>
    <property type="match status" value="1"/>
</dbReference>
<name>A0A1L6MV62_9BACT</name>
<dbReference type="PANTHER" id="PTHR32039">
    <property type="entry name" value="MAGNESIUM-CHELATASE SUBUNIT CHLI"/>
    <property type="match status" value="1"/>
</dbReference>
<dbReference type="InterPro" id="IPR000523">
    <property type="entry name" value="Mg_chelatse_chII-like_cat_dom"/>
</dbReference>
<proteinExistence type="predicted"/>
<evidence type="ECO:0000313" key="2">
    <source>
        <dbReference type="EMBL" id="APR99399.1"/>
    </source>
</evidence>
<dbReference type="PANTHER" id="PTHR32039:SF7">
    <property type="entry name" value="COMPETENCE PROTEIN COMM"/>
    <property type="match status" value="1"/>
</dbReference>
<sequence>MRPGEITLAHHGVLFLDELPEFCRSTLESLHRPLEDGMMHISRAHGCPFHAALSLCHESLPMRMRRGWDGVMPL</sequence>
<organism evidence="2 3">
    <name type="scientific">Pajaroellobacter abortibovis</name>
    <dbReference type="NCBI Taxonomy" id="1882918"/>
    <lineage>
        <taxon>Bacteria</taxon>
        <taxon>Pseudomonadati</taxon>
        <taxon>Myxococcota</taxon>
        <taxon>Polyangia</taxon>
        <taxon>Polyangiales</taxon>
        <taxon>Polyangiaceae</taxon>
    </lineage>
</organism>
<dbReference type="Gene3D" id="3.40.50.300">
    <property type="entry name" value="P-loop containing nucleotide triphosphate hydrolases"/>
    <property type="match status" value="1"/>
</dbReference>
<gene>
    <name evidence="2" type="ORF">BCY86_00920</name>
</gene>
<evidence type="ECO:0000259" key="1">
    <source>
        <dbReference type="Pfam" id="PF01078"/>
    </source>
</evidence>
<protein>
    <recommendedName>
        <fullName evidence="1">Magnesium chelatase ChlI-like catalytic domain-containing protein</fullName>
    </recommendedName>
</protein>
<dbReference type="STRING" id="1882918.BCY86_00920"/>
<dbReference type="Proteomes" id="UP000185544">
    <property type="component" value="Chromosome"/>
</dbReference>
<dbReference type="KEGG" id="pabo:BCY86_00920"/>
<dbReference type="InterPro" id="IPR027417">
    <property type="entry name" value="P-loop_NTPase"/>
</dbReference>
<reference evidence="2 3" key="1">
    <citation type="submission" date="2016-08" db="EMBL/GenBank/DDBJ databases">
        <title>Identification and validation of antigenic proteins from Pajaroellobacter abortibovis using de-novo genome sequence assembly and reverse vaccinology.</title>
        <authorList>
            <person name="Welly B.T."/>
            <person name="Miller M.R."/>
            <person name="Stott J.L."/>
            <person name="Blanchard M.T."/>
            <person name="Islas-Trejo A.D."/>
            <person name="O'Rourke S.M."/>
            <person name="Young A.E."/>
            <person name="Medrano J.F."/>
            <person name="Van Eenennaam A.L."/>
        </authorList>
    </citation>
    <scope>NUCLEOTIDE SEQUENCE [LARGE SCALE GENOMIC DNA]</scope>
    <source>
        <strain evidence="2 3">BTF92-0548A/99-0131</strain>
    </source>
</reference>
<dbReference type="GO" id="GO:0005524">
    <property type="term" value="F:ATP binding"/>
    <property type="evidence" value="ECO:0007669"/>
    <property type="project" value="InterPro"/>
</dbReference>
<feature type="domain" description="Magnesium chelatase ChlI-like catalytic" evidence="1">
    <location>
        <begin position="2"/>
        <end position="47"/>
    </location>
</feature>
<keyword evidence="3" id="KW-1185">Reference proteome</keyword>
<dbReference type="EMBL" id="CP016908">
    <property type="protein sequence ID" value="APR99399.1"/>
    <property type="molecule type" value="Genomic_DNA"/>
</dbReference>